<evidence type="ECO:0000259" key="1">
    <source>
        <dbReference type="Pfam" id="PF00636"/>
    </source>
</evidence>
<dbReference type="STRING" id="436017.A4RR17"/>
<evidence type="ECO:0000313" key="3">
    <source>
        <dbReference type="Proteomes" id="UP000001568"/>
    </source>
</evidence>
<name>A4RR17_OSTLU</name>
<dbReference type="GeneID" id="4999504"/>
<dbReference type="SUPFAM" id="SSF69065">
    <property type="entry name" value="RNase III domain-like"/>
    <property type="match status" value="1"/>
</dbReference>
<reference evidence="2 3" key="1">
    <citation type="journal article" date="2007" name="Proc. Natl. Acad. Sci. U.S.A.">
        <title>The tiny eukaryote Ostreococcus provides genomic insights into the paradox of plankton speciation.</title>
        <authorList>
            <person name="Palenik B."/>
            <person name="Grimwood J."/>
            <person name="Aerts A."/>
            <person name="Rouze P."/>
            <person name="Salamov A."/>
            <person name="Putnam N."/>
            <person name="Dupont C."/>
            <person name="Jorgensen R."/>
            <person name="Derelle E."/>
            <person name="Rombauts S."/>
            <person name="Zhou K."/>
            <person name="Otillar R."/>
            <person name="Merchant S.S."/>
            <person name="Podell S."/>
            <person name="Gaasterland T."/>
            <person name="Napoli C."/>
            <person name="Gendler K."/>
            <person name="Manuell A."/>
            <person name="Tai V."/>
            <person name="Vallon O."/>
            <person name="Piganeau G."/>
            <person name="Jancek S."/>
            <person name="Heijde M."/>
            <person name="Jabbari K."/>
            <person name="Bowler C."/>
            <person name="Lohr M."/>
            <person name="Robbens S."/>
            <person name="Werner G."/>
            <person name="Dubchak I."/>
            <person name="Pazour G.J."/>
            <person name="Ren Q."/>
            <person name="Paulsen I."/>
            <person name="Delwiche C."/>
            <person name="Schmutz J."/>
            <person name="Rokhsar D."/>
            <person name="Van de Peer Y."/>
            <person name="Moreau H."/>
            <person name="Grigoriev I.V."/>
        </authorList>
    </citation>
    <scope>NUCLEOTIDE SEQUENCE [LARGE SCALE GENOMIC DNA]</scope>
    <source>
        <strain evidence="2 3">CCE9901</strain>
    </source>
</reference>
<dbReference type="KEGG" id="olu:OSTLU_92118"/>
<dbReference type="EMBL" id="CP000581">
    <property type="protein sequence ID" value="ABO93781.1"/>
    <property type="molecule type" value="Genomic_DNA"/>
</dbReference>
<organism evidence="2 3">
    <name type="scientific">Ostreococcus lucimarinus (strain CCE9901)</name>
    <dbReference type="NCBI Taxonomy" id="436017"/>
    <lineage>
        <taxon>Eukaryota</taxon>
        <taxon>Viridiplantae</taxon>
        <taxon>Chlorophyta</taxon>
        <taxon>Mamiellophyceae</taxon>
        <taxon>Mamiellales</taxon>
        <taxon>Bathycoccaceae</taxon>
        <taxon>Ostreococcus</taxon>
    </lineage>
</organism>
<feature type="domain" description="RNase III" evidence="1">
    <location>
        <begin position="30"/>
        <end position="135"/>
    </location>
</feature>
<dbReference type="GO" id="GO:0004525">
    <property type="term" value="F:ribonuclease III activity"/>
    <property type="evidence" value="ECO:0007669"/>
    <property type="project" value="InterPro"/>
</dbReference>
<gene>
    <name evidence="2" type="ORF">OSTLU_92118</name>
</gene>
<dbReference type="InterPro" id="IPR000999">
    <property type="entry name" value="RNase_III_dom"/>
</dbReference>
<dbReference type="GO" id="GO:0006396">
    <property type="term" value="P:RNA processing"/>
    <property type="evidence" value="ECO:0007669"/>
    <property type="project" value="InterPro"/>
</dbReference>
<sequence>LAYRVSRGGLTLEKIPQPLVERSPSVALAFTYLGDAVWELYARQHMILKRVTSSESASTSGRAIRPQDGVSKGWCSAKAMHAHLNRLLEQDLLTDQELAVLKWGRDFGHESRSGHKGDVHRDASALEALVAYLYLFESDRLHEVLELCGMTFCGKPLNGLVGIADATLETMDALNFDVEAV</sequence>
<dbReference type="Proteomes" id="UP000001568">
    <property type="component" value="Chromosome 1"/>
</dbReference>
<dbReference type="RefSeq" id="XP_001415489.1">
    <property type="nucleotide sequence ID" value="XM_001415452.1"/>
</dbReference>
<accession>A4RR17</accession>
<proteinExistence type="predicted"/>
<dbReference type="PANTHER" id="PTHR34276:SF1">
    <property type="entry name" value="MINI-RIBONUCLEASE 3"/>
    <property type="match status" value="1"/>
</dbReference>
<dbReference type="Pfam" id="PF00636">
    <property type="entry name" value="Ribonuclease_3"/>
    <property type="match status" value="1"/>
</dbReference>
<dbReference type="HOGENOM" id="CLU_1491418_0_0_1"/>
<protein>
    <recommendedName>
        <fullName evidence="1">RNase III domain-containing protein</fullName>
    </recommendedName>
</protein>
<dbReference type="AlphaFoldDB" id="A4RR17"/>
<dbReference type="PANTHER" id="PTHR34276">
    <property type="entry name" value="MINI-RIBONUCLEASE 3"/>
    <property type="match status" value="1"/>
</dbReference>
<dbReference type="OrthoDB" id="495795at2759"/>
<feature type="non-terminal residue" evidence="2">
    <location>
        <position position="1"/>
    </location>
</feature>
<dbReference type="OMA" id="WCSAKAM"/>
<keyword evidence="3" id="KW-1185">Reference proteome</keyword>
<evidence type="ECO:0000313" key="2">
    <source>
        <dbReference type="EMBL" id="ABO93781.1"/>
    </source>
</evidence>
<dbReference type="Gene3D" id="1.10.1520.10">
    <property type="entry name" value="Ribonuclease III domain"/>
    <property type="match status" value="1"/>
</dbReference>
<dbReference type="InterPro" id="IPR036389">
    <property type="entry name" value="RNase_III_sf"/>
</dbReference>